<keyword evidence="1" id="KW-1133">Transmembrane helix</keyword>
<dbReference type="EMBL" id="UYRU01051140">
    <property type="protein sequence ID" value="VDN11288.1"/>
    <property type="molecule type" value="Genomic_DNA"/>
</dbReference>
<feature type="transmembrane region" description="Helical" evidence="1">
    <location>
        <begin position="210"/>
        <end position="231"/>
    </location>
</feature>
<proteinExistence type="predicted"/>
<keyword evidence="1" id="KW-0472">Membrane</keyword>
<dbReference type="Gene3D" id="1.20.1070.10">
    <property type="entry name" value="Rhodopsin 7-helix transmembrane proteins"/>
    <property type="match status" value="1"/>
</dbReference>
<dbReference type="AlphaFoldDB" id="A0A3P7LMX7"/>
<gene>
    <name evidence="2" type="ORF">DILT_LOCUS7119</name>
</gene>
<dbReference type="Proteomes" id="UP000281553">
    <property type="component" value="Unassembled WGS sequence"/>
</dbReference>
<name>A0A3P7LMX7_DIBLA</name>
<keyword evidence="3" id="KW-1185">Reference proteome</keyword>
<evidence type="ECO:0000256" key="1">
    <source>
        <dbReference type="SAM" id="Phobius"/>
    </source>
</evidence>
<feature type="transmembrane region" description="Helical" evidence="1">
    <location>
        <begin position="290"/>
        <end position="312"/>
    </location>
</feature>
<evidence type="ECO:0008006" key="4">
    <source>
        <dbReference type="Google" id="ProtNLM"/>
    </source>
</evidence>
<feature type="transmembrane region" description="Helical" evidence="1">
    <location>
        <begin position="152"/>
        <end position="175"/>
    </location>
</feature>
<evidence type="ECO:0000313" key="2">
    <source>
        <dbReference type="EMBL" id="VDN11288.1"/>
    </source>
</evidence>
<sequence length="361" mass="41316">MEAIKDRIERFAGPLQLSVDCVLNIIGLLLGVVGTITNAVIIINLIPRLFRRKSRAPNMKYSLAQAFLDCLACFSWCVCDYMKQALYQAEIRRDRRLPFLTVESGTATQTKCALYLSKSAFWALFAYRSGINVLAAAHFFRRLVFARVRMPIDTVVGIIVANIIFLCHAVIAAIIHGVEVHVNETMGSCIITRDLFAQQGYWVGPIKVGVVAHISLMYIFPVMSTMFFYTVMTSALRESRNPVHEKAYRDLMKIYYMDCKIYLVFFAPFICCFYLHHFSIDFEFGPADTFYKAVFAIAFAYPALYPLLGVYLRRNFHEPLMSGLDFYQSREEMEKTALKRSAEEKVAQNLEDQSLFSTKIQ</sequence>
<reference evidence="2 3" key="1">
    <citation type="submission" date="2018-11" db="EMBL/GenBank/DDBJ databases">
        <authorList>
            <consortium name="Pathogen Informatics"/>
        </authorList>
    </citation>
    <scope>NUCLEOTIDE SEQUENCE [LARGE SCALE GENOMIC DNA]</scope>
</reference>
<keyword evidence="1" id="KW-0812">Transmembrane</keyword>
<dbReference type="OrthoDB" id="6255390at2759"/>
<organism evidence="2 3">
    <name type="scientific">Dibothriocephalus latus</name>
    <name type="common">Fish tapeworm</name>
    <name type="synonym">Diphyllobothrium latum</name>
    <dbReference type="NCBI Taxonomy" id="60516"/>
    <lineage>
        <taxon>Eukaryota</taxon>
        <taxon>Metazoa</taxon>
        <taxon>Spiralia</taxon>
        <taxon>Lophotrochozoa</taxon>
        <taxon>Platyhelminthes</taxon>
        <taxon>Cestoda</taxon>
        <taxon>Eucestoda</taxon>
        <taxon>Diphyllobothriidea</taxon>
        <taxon>Diphyllobothriidae</taxon>
        <taxon>Dibothriocephalus</taxon>
    </lineage>
</organism>
<evidence type="ECO:0000313" key="3">
    <source>
        <dbReference type="Proteomes" id="UP000281553"/>
    </source>
</evidence>
<feature type="transmembrane region" description="Helical" evidence="1">
    <location>
        <begin position="120"/>
        <end position="140"/>
    </location>
</feature>
<accession>A0A3P7LMX7</accession>
<feature type="transmembrane region" description="Helical" evidence="1">
    <location>
        <begin position="261"/>
        <end position="278"/>
    </location>
</feature>
<protein>
    <recommendedName>
        <fullName evidence="4">G-protein coupled receptors family 1 profile domain-containing protein</fullName>
    </recommendedName>
</protein>
<feature type="transmembrane region" description="Helical" evidence="1">
    <location>
        <begin position="25"/>
        <end position="46"/>
    </location>
</feature>